<dbReference type="Pfam" id="PF00561">
    <property type="entry name" value="Abhydrolase_1"/>
    <property type="match status" value="1"/>
</dbReference>
<dbReference type="SUPFAM" id="SSF53474">
    <property type="entry name" value="alpha/beta-Hydrolases"/>
    <property type="match status" value="1"/>
</dbReference>
<dbReference type="InterPro" id="IPR029058">
    <property type="entry name" value="AB_hydrolase_fold"/>
</dbReference>
<gene>
    <name evidence="3" type="ORF">AB8Z38_04930</name>
</gene>
<keyword evidence="3" id="KW-0378">Hydrolase</keyword>
<protein>
    <submittedName>
        <fullName evidence="3">Alpha/beta fold hydrolase</fullName>
    </submittedName>
</protein>
<dbReference type="Gene3D" id="3.40.50.1820">
    <property type="entry name" value="alpha/beta hydrolase"/>
    <property type="match status" value="1"/>
</dbReference>
<feature type="signal peptide" evidence="1">
    <location>
        <begin position="1"/>
        <end position="20"/>
    </location>
</feature>
<dbReference type="InterPro" id="IPR050471">
    <property type="entry name" value="AB_hydrolase"/>
</dbReference>
<dbReference type="GO" id="GO:0016787">
    <property type="term" value="F:hydrolase activity"/>
    <property type="evidence" value="ECO:0007669"/>
    <property type="project" value="UniProtKB-KW"/>
</dbReference>
<feature type="domain" description="AB hydrolase-1" evidence="2">
    <location>
        <begin position="56"/>
        <end position="287"/>
    </location>
</feature>
<dbReference type="EMBL" id="CP165734">
    <property type="protein sequence ID" value="XDV58831.1"/>
    <property type="molecule type" value="Genomic_DNA"/>
</dbReference>
<sequence length="302" mass="32453">MNRPTVLEATVFGSALAASAAANAPVAAAQQAPRSPYVTARDGTRLFVQDWGSGRPVLLLSAWTFDASTWGNHIAALNAKGFRCVAPDRRGHGRSEMPSTGYDLDTLTDDVAALIEARDLRDVTLVGFSMGSVEAVNYLARYGSDRIARLVLVAPTTPFLVKTDDNPDAIPKAMIEAEQATIARDFAKWIAANESPFFTAETPEITRTWIRQMMLSVPLPVALACRQPISFSDLRMAAAGIDRPTLILHGDKDASAPLPLTGAKTAKLIKGSKLIVYEGGPHPLPLTHGERLLADMLAFMSD</sequence>
<reference evidence="3" key="1">
    <citation type="submission" date="2024-08" db="EMBL/GenBank/DDBJ databases">
        <authorList>
            <person name="Chaddad Z."/>
            <person name="Lamrabet M."/>
            <person name="Bouhnik O."/>
            <person name="Alami S."/>
            <person name="Wipf D."/>
            <person name="Courty P.E."/>
            <person name="Missbah El Idrissi M."/>
        </authorList>
    </citation>
    <scope>NUCLEOTIDE SEQUENCE</scope>
    <source>
        <strain evidence="3">LLZ17</strain>
    </source>
</reference>
<dbReference type="PRINTS" id="PR00111">
    <property type="entry name" value="ABHYDROLASE"/>
</dbReference>
<evidence type="ECO:0000256" key="1">
    <source>
        <dbReference type="SAM" id="SignalP"/>
    </source>
</evidence>
<accession>A0AB39XN05</accession>
<dbReference type="RefSeq" id="WP_369723368.1">
    <property type="nucleotide sequence ID" value="NZ_CP165734.1"/>
</dbReference>
<dbReference type="PANTHER" id="PTHR43433:SF5">
    <property type="entry name" value="AB HYDROLASE-1 DOMAIN-CONTAINING PROTEIN"/>
    <property type="match status" value="1"/>
</dbReference>
<name>A0AB39XN05_9BRAD</name>
<evidence type="ECO:0000259" key="2">
    <source>
        <dbReference type="Pfam" id="PF00561"/>
    </source>
</evidence>
<feature type="chain" id="PRO_5044236604" evidence="1">
    <location>
        <begin position="21"/>
        <end position="302"/>
    </location>
</feature>
<proteinExistence type="predicted"/>
<organism evidence="3">
    <name type="scientific">Bradyrhizobium sp. LLZ17</name>
    <dbReference type="NCBI Taxonomy" id="3239388"/>
    <lineage>
        <taxon>Bacteria</taxon>
        <taxon>Pseudomonadati</taxon>
        <taxon>Pseudomonadota</taxon>
        <taxon>Alphaproteobacteria</taxon>
        <taxon>Hyphomicrobiales</taxon>
        <taxon>Nitrobacteraceae</taxon>
        <taxon>Bradyrhizobium</taxon>
    </lineage>
</organism>
<evidence type="ECO:0000313" key="3">
    <source>
        <dbReference type="EMBL" id="XDV58831.1"/>
    </source>
</evidence>
<dbReference type="PANTHER" id="PTHR43433">
    <property type="entry name" value="HYDROLASE, ALPHA/BETA FOLD FAMILY PROTEIN"/>
    <property type="match status" value="1"/>
</dbReference>
<keyword evidence="1" id="KW-0732">Signal</keyword>
<dbReference type="AlphaFoldDB" id="A0AB39XN05"/>
<dbReference type="InterPro" id="IPR000073">
    <property type="entry name" value="AB_hydrolase_1"/>
</dbReference>